<name>A0A931AT18_9FIRM</name>
<dbReference type="PANTHER" id="PTHR42928:SF5">
    <property type="entry name" value="BLR1237 PROTEIN"/>
    <property type="match status" value="1"/>
</dbReference>
<dbReference type="InterPro" id="IPR005064">
    <property type="entry name" value="BUG"/>
</dbReference>
<dbReference type="InterPro" id="IPR042100">
    <property type="entry name" value="Bug_dom1"/>
</dbReference>
<dbReference type="CDD" id="cd07012">
    <property type="entry name" value="PBP2_Bug_TTT"/>
    <property type="match status" value="1"/>
</dbReference>
<dbReference type="PANTHER" id="PTHR42928">
    <property type="entry name" value="TRICARBOXYLATE-BINDING PROTEIN"/>
    <property type="match status" value="1"/>
</dbReference>
<evidence type="ECO:0000256" key="1">
    <source>
        <dbReference type="ARBA" id="ARBA00006987"/>
    </source>
</evidence>
<sequence length="328" mass="35594">MNKKFTLIFVAIFLMAAIFTAGEMQADEPWAALEGESFDLVVGFDAGGSHDLSARYIAEALEKIGVDVSVVNMPGAVGTEAAYHVASQDPDSNILFWGHPPVMIFEPAARDIGYEYDDFDAVGAMGSPTFAIGSRAGAPWEDLDELRAYIDENPGEVIVGGQGELHIMHYAVEAILPPDEYDYRYVAFAGGADVALNLTGGHADVGHLSLSAAKPLHDDDELTVMVHTSAVAERVDMMPDVPNVTEFGIDFTEPHTLAAWAPAGTDAETREALNAALAEITNDNDFLESMGDMGFVVSHHTIEETEEYFNSVRDDLLPQFMDWLESKE</sequence>
<comment type="similarity">
    <text evidence="1">Belongs to the UPF0065 (bug) family.</text>
</comment>
<gene>
    <name evidence="3" type="ORF">I0Q91_04220</name>
</gene>
<feature type="signal peptide" evidence="2">
    <location>
        <begin position="1"/>
        <end position="26"/>
    </location>
</feature>
<accession>A0A931AT18</accession>
<dbReference type="Gene3D" id="3.40.190.10">
    <property type="entry name" value="Periplasmic binding protein-like II"/>
    <property type="match status" value="1"/>
</dbReference>
<keyword evidence="2" id="KW-0732">Signal</keyword>
<protein>
    <submittedName>
        <fullName evidence="3">Tripartite tricarboxylate transporter substrate binding protein</fullName>
    </submittedName>
</protein>
<proteinExistence type="inferred from homology"/>
<comment type="caution">
    <text evidence="3">The sequence shown here is derived from an EMBL/GenBank/DDBJ whole genome shotgun (WGS) entry which is preliminary data.</text>
</comment>
<dbReference type="PIRSF" id="PIRSF017082">
    <property type="entry name" value="YflP"/>
    <property type="match status" value="1"/>
</dbReference>
<evidence type="ECO:0000256" key="2">
    <source>
        <dbReference type="SAM" id="SignalP"/>
    </source>
</evidence>
<keyword evidence="4" id="KW-1185">Reference proteome</keyword>
<dbReference type="Pfam" id="PF03401">
    <property type="entry name" value="TctC"/>
    <property type="match status" value="1"/>
</dbReference>
<dbReference type="AlphaFoldDB" id="A0A931AT18"/>
<reference evidence="3" key="1">
    <citation type="submission" date="2020-11" db="EMBL/GenBank/DDBJ databases">
        <title>Halonatronomonas betainensis gen. nov., sp. nov. a novel haloalkaliphilic representative of the family Halanaerobiacae capable of betaine degradation.</title>
        <authorList>
            <person name="Boltyanskaya Y."/>
            <person name="Kevbrin V."/>
            <person name="Detkova E."/>
            <person name="Grouzdev D.S."/>
            <person name="Koziaeva V."/>
            <person name="Zhilina T."/>
        </authorList>
    </citation>
    <scope>NUCLEOTIDE SEQUENCE</scope>
    <source>
        <strain evidence="3">Z-7014</strain>
    </source>
</reference>
<dbReference type="Proteomes" id="UP000621436">
    <property type="component" value="Unassembled WGS sequence"/>
</dbReference>
<organism evidence="3 4">
    <name type="scientific">Halonatronomonas betaini</name>
    <dbReference type="NCBI Taxonomy" id="2778430"/>
    <lineage>
        <taxon>Bacteria</taxon>
        <taxon>Bacillati</taxon>
        <taxon>Bacillota</taxon>
        <taxon>Clostridia</taxon>
        <taxon>Halanaerobiales</taxon>
        <taxon>Halarsenatibacteraceae</taxon>
        <taxon>Halonatronomonas</taxon>
    </lineage>
</organism>
<dbReference type="EMBL" id="JADPIE010000002">
    <property type="protein sequence ID" value="MBF8436275.1"/>
    <property type="molecule type" value="Genomic_DNA"/>
</dbReference>
<feature type="chain" id="PRO_5037276389" evidence="2">
    <location>
        <begin position="27"/>
        <end position="328"/>
    </location>
</feature>
<evidence type="ECO:0000313" key="3">
    <source>
        <dbReference type="EMBL" id="MBF8436275.1"/>
    </source>
</evidence>
<dbReference type="RefSeq" id="WP_270453081.1">
    <property type="nucleotide sequence ID" value="NZ_JADPIE010000002.1"/>
</dbReference>
<dbReference type="Gene3D" id="3.40.190.150">
    <property type="entry name" value="Bordetella uptake gene, domain 1"/>
    <property type="match status" value="1"/>
</dbReference>
<evidence type="ECO:0000313" key="4">
    <source>
        <dbReference type="Proteomes" id="UP000621436"/>
    </source>
</evidence>